<accession>A0A8X8D2T2</accession>
<dbReference type="Proteomes" id="UP000886885">
    <property type="component" value="Chromosome 5D"/>
</dbReference>
<sequence length="220" mass="25005">MSSGRKISLRSSDGESFEVDEAVALESQTIKHMIEDDCADNGIPLPNVTSKILAKVIEYCKKHVETPKSEDRGTNSGDDELKNWDTEFVRVDQATLFDLILDDDELLHSIAVTAVLIYSIGLLGLNSVSDAIGWERERHKQLYLVYWNKYCTAVESDSNVFTFAANYLNIKGLLDLTCQTVADMIKGKTPEEIRKTFNIKNDFTPEEEEEVRRENQWAFE</sequence>
<evidence type="ECO:0008006" key="5">
    <source>
        <dbReference type="Google" id="ProtNLM"/>
    </source>
</evidence>
<dbReference type="InterPro" id="IPR001232">
    <property type="entry name" value="SKP1-like"/>
</dbReference>
<keyword evidence="4" id="KW-1185">Reference proteome</keyword>
<dbReference type="Pfam" id="PF03931">
    <property type="entry name" value="Skp1_POZ"/>
    <property type="match status" value="1"/>
</dbReference>
<feature type="domain" description="SKP1 component dimerisation" evidence="1">
    <location>
        <begin position="171"/>
        <end position="218"/>
    </location>
</feature>
<gene>
    <name evidence="3" type="ORF">POTOM_021161</name>
</gene>
<name>A0A8X8D2T2_POPTO</name>
<organism evidence="3 4">
    <name type="scientific">Populus tomentosa</name>
    <name type="common">Chinese white poplar</name>
    <dbReference type="NCBI Taxonomy" id="118781"/>
    <lineage>
        <taxon>Eukaryota</taxon>
        <taxon>Viridiplantae</taxon>
        <taxon>Streptophyta</taxon>
        <taxon>Embryophyta</taxon>
        <taxon>Tracheophyta</taxon>
        <taxon>Spermatophyta</taxon>
        <taxon>Magnoliopsida</taxon>
        <taxon>eudicotyledons</taxon>
        <taxon>Gunneridae</taxon>
        <taxon>Pentapetalae</taxon>
        <taxon>rosids</taxon>
        <taxon>fabids</taxon>
        <taxon>Malpighiales</taxon>
        <taxon>Salicaceae</taxon>
        <taxon>Saliceae</taxon>
        <taxon>Populus</taxon>
    </lineage>
</organism>
<dbReference type="InterPro" id="IPR016073">
    <property type="entry name" value="Skp1_comp_POZ"/>
</dbReference>
<dbReference type="InterPro" id="IPR016072">
    <property type="entry name" value="Skp1_comp_dimer"/>
</dbReference>
<protein>
    <recommendedName>
        <fullName evidence="5">SKP1-like protein</fullName>
    </recommendedName>
</protein>
<dbReference type="SMART" id="SM00512">
    <property type="entry name" value="Skp1"/>
    <property type="match status" value="1"/>
</dbReference>
<dbReference type="InterPro" id="IPR016897">
    <property type="entry name" value="SKP1"/>
</dbReference>
<comment type="caution">
    <text evidence="3">The sequence shown here is derived from an EMBL/GenBank/DDBJ whole genome shotgun (WGS) entry which is preliminary data.</text>
</comment>
<feature type="domain" description="SKP1 component POZ" evidence="2">
    <location>
        <begin position="6"/>
        <end position="64"/>
    </location>
</feature>
<evidence type="ECO:0000313" key="4">
    <source>
        <dbReference type="Proteomes" id="UP000886885"/>
    </source>
</evidence>
<dbReference type="AlphaFoldDB" id="A0A8X8D2T2"/>
<dbReference type="OrthoDB" id="7827685at2759"/>
<dbReference type="PANTHER" id="PTHR11165">
    <property type="entry name" value="SKP1"/>
    <property type="match status" value="1"/>
</dbReference>
<dbReference type="CDD" id="cd18322">
    <property type="entry name" value="BTB_POZ_SKP1"/>
    <property type="match status" value="1"/>
</dbReference>
<dbReference type="EMBL" id="JAAWWB010000010">
    <property type="protein sequence ID" value="KAG6773824.1"/>
    <property type="molecule type" value="Genomic_DNA"/>
</dbReference>
<dbReference type="GO" id="GO:0006511">
    <property type="term" value="P:ubiquitin-dependent protein catabolic process"/>
    <property type="evidence" value="ECO:0007669"/>
    <property type="project" value="InterPro"/>
</dbReference>
<evidence type="ECO:0000313" key="3">
    <source>
        <dbReference type="EMBL" id="KAG6773824.1"/>
    </source>
</evidence>
<reference evidence="3" key="1">
    <citation type="journal article" date="2020" name="bioRxiv">
        <title>Hybrid origin of Populus tomentosa Carr. identified through genome sequencing and phylogenomic analysis.</title>
        <authorList>
            <person name="An X."/>
            <person name="Gao K."/>
            <person name="Chen Z."/>
            <person name="Li J."/>
            <person name="Yang X."/>
            <person name="Yang X."/>
            <person name="Zhou J."/>
            <person name="Guo T."/>
            <person name="Zhao T."/>
            <person name="Huang S."/>
            <person name="Miao D."/>
            <person name="Khan W.U."/>
            <person name="Rao P."/>
            <person name="Ye M."/>
            <person name="Lei B."/>
            <person name="Liao W."/>
            <person name="Wang J."/>
            <person name="Ji L."/>
            <person name="Li Y."/>
            <person name="Guo B."/>
            <person name="Mustafa N.S."/>
            <person name="Li S."/>
            <person name="Yun Q."/>
            <person name="Keller S.R."/>
            <person name="Mao J."/>
            <person name="Zhang R."/>
            <person name="Strauss S.H."/>
        </authorList>
    </citation>
    <scope>NUCLEOTIDE SEQUENCE</scope>
    <source>
        <strain evidence="3">GM15</strain>
        <tissue evidence="3">Leaf</tissue>
    </source>
</reference>
<proteinExistence type="predicted"/>
<evidence type="ECO:0000259" key="1">
    <source>
        <dbReference type="Pfam" id="PF01466"/>
    </source>
</evidence>
<dbReference type="Pfam" id="PF01466">
    <property type="entry name" value="Skp1"/>
    <property type="match status" value="1"/>
</dbReference>
<dbReference type="FunFam" id="3.30.710.10:FF:000124">
    <property type="entry name" value="Protein CBG09126"/>
    <property type="match status" value="1"/>
</dbReference>
<evidence type="ECO:0000259" key="2">
    <source>
        <dbReference type="Pfam" id="PF03931"/>
    </source>
</evidence>